<dbReference type="OMA" id="VWINEIV"/>
<dbReference type="Gramene" id="QL06p046879:mrna">
    <property type="protein sequence ID" value="QL06p046879:mrna"/>
    <property type="gene ID" value="QL06p046879"/>
</dbReference>
<dbReference type="Gene3D" id="3.40.50.300">
    <property type="entry name" value="P-loop containing nucleotide triphosphate hydrolases"/>
    <property type="match status" value="1"/>
</dbReference>
<dbReference type="InterPro" id="IPR027417">
    <property type="entry name" value="P-loop_NTPase"/>
</dbReference>
<dbReference type="FunFam" id="3.40.50.10140:FF:000007">
    <property type="entry name" value="Disease resistance protein (TIR-NBS-LRR class)"/>
    <property type="match status" value="1"/>
</dbReference>
<evidence type="ECO:0000259" key="3">
    <source>
        <dbReference type="PROSITE" id="PS50104"/>
    </source>
</evidence>
<name>A0A7N2M0U0_QUELO</name>
<keyword evidence="1" id="KW-0611">Plant defense</keyword>
<dbReference type="Pfam" id="PF01582">
    <property type="entry name" value="TIR"/>
    <property type="match status" value="1"/>
</dbReference>
<feature type="domain" description="TIR" evidence="3">
    <location>
        <begin position="17"/>
        <end position="182"/>
    </location>
</feature>
<dbReference type="GO" id="GO:0006952">
    <property type="term" value="P:defense response"/>
    <property type="evidence" value="ECO:0007669"/>
    <property type="project" value="InterPro"/>
</dbReference>
<protein>
    <recommendedName>
        <fullName evidence="3">TIR domain-containing protein</fullName>
    </recommendedName>
</protein>
<dbReference type="Pfam" id="PF00931">
    <property type="entry name" value="NB-ARC"/>
    <property type="match status" value="1"/>
</dbReference>
<sequence>MALQINEGGSSFSTARHMYDVFLSFRGEDTRYNFTGHLYHALCDKGFNTFIDDNLQRGEEISTELLKAIELSMILIVVFSENFASSTWCLNELVKILECKNFDQLILPVFYKVNPSEVRKQEGKFGIALTEHEEKHNKDKVQSWRAALTKATYLVGFSYKDGCFESKTQFIKKIIKEISSTTSNRTQLFVAKYPVGIDSRVEEIELLLDTKSNGVRMLGILGLGGVGKTTIAKAIYNRIFGRFDRSYFLENIREKSWTTNGIIQLQETLLSMILQDTYLKVDNVPKGIELIMDRLCHTRLLLILDDVDEWNQIENLLGSCDWFSSGSRIIITTRDKQVVTTLGKDHLVYEVKKLNQCEAHELFRLHTFQMNKPREDYSEVAKQIIHYANVSVHESIGFLDRLRKWDLKNCDSLQNLPNNLRLKSLEELNLFACPMLEKFPNIHQEMKRLKKLELSYSGIRELPSSIGYLTQLTELGLNGCHNLRDLPDSIYKLQMLEIGEILCEGERSDIFVDPRSLIGEFFGDEGEKRSFIVPITEIPRWLNSKHQSVGNSISFHVGHKFPNVFAVYFAFGLEKHPFDDFAHYALNVYLSINGFEEVWINEIVLGDDSDTLWVFSRSHLKLQKLLNESNPSDYNHIEVTYEWDLECSFELRRGGVKVECICCPQKSSILSSMALTLVDYDSDSNLNLPLKKRRKY</sequence>
<keyword evidence="2" id="KW-0520">NAD</keyword>
<evidence type="ECO:0000313" key="4">
    <source>
        <dbReference type="EnsemblPlants" id="QL06p046879:mrna"/>
    </source>
</evidence>
<dbReference type="InParanoid" id="A0A7N2M0U0"/>
<dbReference type="Gene3D" id="3.40.50.10140">
    <property type="entry name" value="Toll/interleukin-1 receptor homology (TIR) domain"/>
    <property type="match status" value="1"/>
</dbReference>
<evidence type="ECO:0000256" key="2">
    <source>
        <dbReference type="ARBA" id="ARBA00023027"/>
    </source>
</evidence>
<dbReference type="InterPro" id="IPR035897">
    <property type="entry name" value="Toll_tir_struct_dom_sf"/>
</dbReference>
<dbReference type="EnsemblPlants" id="QL06p046879:mrna">
    <property type="protein sequence ID" value="QL06p046879:mrna"/>
    <property type="gene ID" value="QL06p046879"/>
</dbReference>
<evidence type="ECO:0000313" key="5">
    <source>
        <dbReference type="Proteomes" id="UP000594261"/>
    </source>
</evidence>
<reference evidence="4 5" key="1">
    <citation type="journal article" date="2016" name="G3 (Bethesda)">
        <title>First Draft Assembly and Annotation of the Genome of a California Endemic Oak Quercus lobata Nee (Fagaceae).</title>
        <authorList>
            <person name="Sork V.L."/>
            <person name="Fitz-Gibbon S.T."/>
            <person name="Puiu D."/>
            <person name="Crepeau M."/>
            <person name="Gugger P.F."/>
            <person name="Sherman R."/>
            <person name="Stevens K."/>
            <person name="Langley C.H."/>
            <person name="Pellegrini M."/>
            <person name="Salzberg S.L."/>
        </authorList>
    </citation>
    <scope>NUCLEOTIDE SEQUENCE [LARGE SCALE GENOMIC DNA]</scope>
    <source>
        <strain evidence="4 5">cv. SW786</strain>
    </source>
</reference>
<dbReference type="GO" id="GO:0043531">
    <property type="term" value="F:ADP binding"/>
    <property type="evidence" value="ECO:0007669"/>
    <property type="project" value="InterPro"/>
</dbReference>
<keyword evidence="5" id="KW-1185">Reference proteome</keyword>
<dbReference type="Pfam" id="PF23286">
    <property type="entry name" value="LRR_13"/>
    <property type="match status" value="1"/>
</dbReference>
<accession>A0A7N2M0U0</accession>
<evidence type="ECO:0000256" key="1">
    <source>
        <dbReference type="ARBA" id="ARBA00022821"/>
    </source>
</evidence>
<dbReference type="SUPFAM" id="SSF52058">
    <property type="entry name" value="L domain-like"/>
    <property type="match status" value="1"/>
</dbReference>
<dbReference type="Proteomes" id="UP000594261">
    <property type="component" value="Chromosome 6"/>
</dbReference>
<dbReference type="SMART" id="SM00255">
    <property type="entry name" value="TIR"/>
    <property type="match status" value="1"/>
</dbReference>
<dbReference type="PROSITE" id="PS50104">
    <property type="entry name" value="TIR"/>
    <property type="match status" value="1"/>
</dbReference>
<dbReference type="GO" id="GO:0007165">
    <property type="term" value="P:signal transduction"/>
    <property type="evidence" value="ECO:0007669"/>
    <property type="project" value="InterPro"/>
</dbReference>
<dbReference type="InterPro" id="IPR002182">
    <property type="entry name" value="NB-ARC"/>
</dbReference>
<dbReference type="InterPro" id="IPR000157">
    <property type="entry name" value="TIR_dom"/>
</dbReference>
<dbReference type="PRINTS" id="PR00364">
    <property type="entry name" value="DISEASERSIST"/>
</dbReference>
<dbReference type="PANTHER" id="PTHR11017">
    <property type="entry name" value="LEUCINE-RICH REPEAT-CONTAINING PROTEIN"/>
    <property type="match status" value="1"/>
</dbReference>
<dbReference type="InterPro" id="IPR058546">
    <property type="entry name" value="RPS4B/Roq1-like_LRR"/>
</dbReference>
<reference evidence="4" key="2">
    <citation type="submission" date="2021-01" db="UniProtKB">
        <authorList>
            <consortium name="EnsemblPlants"/>
        </authorList>
    </citation>
    <scope>IDENTIFICATION</scope>
</reference>
<dbReference type="AlphaFoldDB" id="A0A7N2M0U0"/>
<dbReference type="SUPFAM" id="SSF52200">
    <property type="entry name" value="Toll/Interleukin receptor TIR domain"/>
    <property type="match status" value="1"/>
</dbReference>
<dbReference type="EMBL" id="LRBV02000006">
    <property type="status" value="NOT_ANNOTATED_CDS"/>
    <property type="molecule type" value="Genomic_DNA"/>
</dbReference>
<dbReference type="Gene3D" id="3.80.10.10">
    <property type="entry name" value="Ribonuclease Inhibitor"/>
    <property type="match status" value="1"/>
</dbReference>
<dbReference type="InterPro" id="IPR032675">
    <property type="entry name" value="LRR_dom_sf"/>
</dbReference>
<dbReference type="SUPFAM" id="SSF52540">
    <property type="entry name" value="P-loop containing nucleoside triphosphate hydrolases"/>
    <property type="match status" value="1"/>
</dbReference>
<organism evidence="4 5">
    <name type="scientific">Quercus lobata</name>
    <name type="common">Valley oak</name>
    <dbReference type="NCBI Taxonomy" id="97700"/>
    <lineage>
        <taxon>Eukaryota</taxon>
        <taxon>Viridiplantae</taxon>
        <taxon>Streptophyta</taxon>
        <taxon>Embryophyta</taxon>
        <taxon>Tracheophyta</taxon>
        <taxon>Spermatophyta</taxon>
        <taxon>Magnoliopsida</taxon>
        <taxon>eudicotyledons</taxon>
        <taxon>Gunneridae</taxon>
        <taxon>Pentapetalae</taxon>
        <taxon>rosids</taxon>
        <taxon>fabids</taxon>
        <taxon>Fagales</taxon>
        <taxon>Fagaceae</taxon>
        <taxon>Quercus</taxon>
    </lineage>
</organism>
<proteinExistence type="predicted"/>
<dbReference type="PANTHER" id="PTHR11017:SF570">
    <property type="entry name" value="DISEASE RESISTANCE PROTEIN (TIR-NBS CLASS)-RELATED"/>
    <property type="match status" value="1"/>
</dbReference>
<dbReference type="InterPro" id="IPR044974">
    <property type="entry name" value="Disease_R_plants"/>
</dbReference>